<feature type="non-terminal residue" evidence="3">
    <location>
        <position position="1"/>
    </location>
</feature>
<evidence type="ECO:0000256" key="1">
    <source>
        <dbReference type="SAM" id="MobiDB-lite"/>
    </source>
</evidence>
<protein>
    <submittedName>
        <fullName evidence="3">Uncharacterized protein</fullName>
    </submittedName>
</protein>
<dbReference type="EMBL" id="JABEBT010000004">
    <property type="protein sequence ID" value="KAF7639682.1"/>
    <property type="molecule type" value="Genomic_DNA"/>
</dbReference>
<evidence type="ECO:0000313" key="2">
    <source>
        <dbReference type="EMBL" id="KAF7633747.1"/>
    </source>
</evidence>
<sequence>MHSFSPLTNFSEFANASWSPLEFRTPSPPLPMRVSTSTPTRRVIATPRSIFGTDLSVEYRKLTEKDPIFSSKVCLICQQDEQAVQ</sequence>
<accession>A0A8T0A2A2</accession>
<evidence type="ECO:0000313" key="4">
    <source>
        <dbReference type="Proteomes" id="UP000605970"/>
    </source>
</evidence>
<proteinExistence type="predicted"/>
<dbReference type="OrthoDB" id="5903158at2759"/>
<keyword evidence="4" id="KW-1185">Reference proteome</keyword>
<reference evidence="3" key="1">
    <citation type="journal article" date="2020" name="Ecol. Evol.">
        <title>Genome structure and content of the rice root-knot nematode (Meloidogyne graminicola).</title>
        <authorList>
            <person name="Phan N.T."/>
            <person name="Danchin E.G.J."/>
            <person name="Klopp C."/>
            <person name="Perfus-Barbeoch L."/>
            <person name="Kozlowski D.K."/>
            <person name="Koutsovoulos G.D."/>
            <person name="Lopez-Roques C."/>
            <person name="Bouchez O."/>
            <person name="Zahm M."/>
            <person name="Besnard G."/>
            <person name="Bellafiore S."/>
        </authorList>
    </citation>
    <scope>NUCLEOTIDE SEQUENCE</scope>
    <source>
        <strain evidence="3">VN-18</strain>
    </source>
</reference>
<name>A0A8T0A2A2_9BILA</name>
<feature type="region of interest" description="Disordered" evidence="1">
    <location>
        <begin position="20"/>
        <end position="39"/>
    </location>
</feature>
<dbReference type="AlphaFoldDB" id="A0A8T0A2A2"/>
<dbReference type="Proteomes" id="UP000605970">
    <property type="component" value="Unassembled WGS sequence"/>
</dbReference>
<comment type="caution">
    <text evidence="3">The sequence shown here is derived from an EMBL/GenBank/DDBJ whole genome shotgun (WGS) entry which is preliminary data.</text>
</comment>
<evidence type="ECO:0000313" key="3">
    <source>
        <dbReference type="EMBL" id="KAF7639682.1"/>
    </source>
</evidence>
<gene>
    <name evidence="3" type="ORF">Mgra_00001006</name>
    <name evidence="2" type="ORF">Mgra_00006814</name>
</gene>
<dbReference type="EMBL" id="JABEBT010000070">
    <property type="protein sequence ID" value="KAF7633747.1"/>
    <property type="molecule type" value="Genomic_DNA"/>
</dbReference>
<organism evidence="3 4">
    <name type="scientific">Meloidogyne graminicola</name>
    <dbReference type="NCBI Taxonomy" id="189291"/>
    <lineage>
        <taxon>Eukaryota</taxon>
        <taxon>Metazoa</taxon>
        <taxon>Ecdysozoa</taxon>
        <taxon>Nematoda</taxon>
        <taxon>Chromadorea</taxon>
        <taxon>Rhabditida</taxon>
        <taxon>Tylenchina</taxon>
        <taxon>Tylenchomorpha</taxon>
        <taxon>Tylenchoidea</taxon>
        <taxon>Meloidogynidae</taxon>
        <taxon>Meloidogyninae</taxon>
        <taxon>Meloidogyne</taxon>
    </lineage>
</organism>